<dbReference type="EMBL" id="JBHGVX010000003">
    <property type="protein sequence ID" value="KAL1797150.1"/>
    <property type="molecule type" value="Genomic_DNA"/>
</dbReference>
<comment type="caution">
    <text evidence="1">The sequence shown here is derived from an EMBL/GenBank/DDBJ whole genome shotgun (WGS) entry which is preliminary data.</text>
</comment>
<evidence type="ECO:0000313" key="2">
    <source>
        <dbReference type="Proteomes" id="UP001578633"/>
    </source>
</evidence>
<name>A0ABR3UM88_9PLEO</name>
<gene>
    <name evidence="1" type="ORF">ACET3X_003756</name>
</gene>
<dbReference type="PANTHER" id="PTHR38790">
    <property type="entry name" value="2EXR DOMAIN-CONTAINING PROTEIN-RELATED"/>
    <property type="match status" value="1"/>
</dbReference>
<reference evidence="1 2" key="1">
    <citation type="submission" date="2024-09" db="EMBL/GenBank/DDBJ databases">
        <title>T2T genomes of carrot and Alternaria dauci and their utility for understanding host-pathogen interaction during carrot leaf blight disease.</title>
        <authorList>
            <person name="Liu W."/>
            <person name="Xu S."/>
            <person name="Ou C."/>
            <person name="Liu X."/>
            <person name="Zhuang F."/>
            <person name="Deng X.W."/>
        </authorList>
    </citation>
    <scope>NUCLEOTIDE SEQUENCE [LARGE SCALE GENOMIC DNA]</scope>
    <source>
        <strain evidence="1 2">A2016</strain>
    </source>
</reference>
<keyword evidence="2" id="KW-1185">Reference proteome</keyword>
<evidence type="ECO:0008006" key="3">
    <source>
        <dbReference type="Google" id="ProtNLM"/>
    </source>
</evidence>
<proteinExistence type="predicted"/>
<dbReference type="Proteomes" id="UP001578633">
    <property type="component" value="Chromosome 3"/>
</dbReference>
<organism evidence="1 2">
    <name type="scientific">Alternaria dauci</name>
    <dbReference type="NCBI Taxonomy" id="48095"/>
    <lineage>
        <taxon>Eukaryota</taxon>
        <taxon>Fungi</taxon>
        <taxon>Dikarya</taxon>
        <taxon>Ascomycota</taxon>
        <taxon>Pezizomycotina</taxon>
        <taxon>Dothideomycetes</taxon>
        <taxon>Pleosporomycetidae</taxon>
        <taxon>Pleosporales</taxon>
        <taxon>Pleosporineae</taxon>
        <taxon>Pleosporaceae</taxon>
        <taxon>Alternaria</taxon>
        <taxon>Alternaria sect. Porri</taxon>
    </lineage>
</organism>
<dbReference type="RefSeq" id="XP_069307734.1">
    <property type="nucleotide sequence ID" value="XM_069450502.1"/>
</dbReference>
<sequence>MEQEAITTTNRLSSPLLRLPAEMRNRVYELVFCGKSATRTALLKTCKQIEHEAKPVYYSNLTLSLADFEEMRRVIGRVEPEMLAKVTSIQTRYSYVEYLSFRYYLHRNVFPCHIGDGNREYRRYAESLPGLKSWHICPGHSSYNYVSVMTRGIRKMMGRDVEVTFGRKDCSQCCA</sequence>
<evidence type="ECO:0000313" key="1">
    <source>
        <dbReference type="EMBL" id="KAL1797150.1"/>
    </source>
</evidence>
<dbReference type="PANTHER" id="PTHR38790:SF4">
    <property type="entry name" value="2EXR DOMAIN-CONTAINING PROTEIN"/>
    <property type="match status" value="1"/>
</dbReference>
<dbReference type="GeneID" id="96084078"/>
<accession>A0ABR3UM88</accession>
<protein>
    <recommendedName>
        <fullName evidence="3">F-box domain-containing protein</fullName>
    </recommendedName>
</protein>